<evidence type="ECO:0000313" key="2">
    <source>
        <dbReference type="EMBL" id="KAL0444991.1"/>
    </source>
</evidence>
<reference evidence="2" key="2">
    <citation type="journal article" date="2024" name="Plant">
        <title>Genomic evolution and insights into agronomic trait innovations of Sesamum species.</title>
        <authorList>
            <person name="Miao H."/>
            <person name="Wang L."/>
            <person name="Qu L."/>
            <person name="Liu H."/>
            <person name="Sun Y."/>
            <person name="Le M."/>
            <person name="Wang Q."/>
            <person name="Wei S."/>
            <person name="Zheng Y."/>
            <person name="Lin W."/>
            <person name="Duan Y."/>
            <person name="Cao H."/>
            <person name="Xiong S."/>
            <person name="Wang X."/>
            <person name="Wei L."/>
            <person name="Li C."/>
            <person name="Ma Q."/>
            <person name="Ju M."/>
            <person name="Zhao R."/>
            <person name="Li G."/>
            <person name="Mu C."/>
            <person name="Tian Q."/>
            <person name="Mei H."/>
            <person name="Zhang T."/>
            <person name="Gao T."/>
            <person name="Zhang H."/>
        </authorList>
    </citation>
    <scope>NUCLEOTIDE SEQUENCE</scope>
    <source>
        <strain evidence="2">KEN1</strain>
    </source>
</reference>
<reference evidence="2" key="1">
    <citation type="submission" date="2020-06" db="EMBL/GenBank/DDBJ databases">
        <authorList>
            <person name="Li T."/>
            <person name="Hu X."/>
            <person name="Zhang T."/>
            <person name="Song X."/>
            <person name="Zhang H."/>
            <person name="Dai N."/>
            <person name="Sheng W."/>
            <person name="Hou X."/>
            <person name="Wei L."/>
        </authorList>
    </citation>
    <scope>NUCLEOTIDE SEQUENCE</scope>
    <source>
        <strain evidence="2">KEN1</strain>
        <tissue evidence="2">Leaf</tissue>
    </source>
</reference>
<accession>A0AAW2WW44</accession>
<proteinExistence type="predicted"/>
<dbReference type="EMBL" id="JACGWN010000007">
    <property type="protein sequence ID" value="KAL0444991.1"/>
    <property type="molecule type" value="Genomic_DNA"/>
</dbReference>
<organism evidence="2">
    <name type="scientific">Sesamum latifolium</name>
    <dbReference type="NCBI Taxonomy" id="2727402"/>
    <lineage>
        <taxon>Eukaryota</taxon>
        <taxon>Viridiplantae</taxon>
        <taxon>Streptophyta</taxon>
        <taxon>Embryophyta</taxon>
        <taxon>Tracheophyta</taxon>
        <taxon>Spermatophyta</taxon>
        <taxon>Magnoliopsida</taxon>
        <taxon>eudicotyledons</taxon>
        <taxon>Gunneridae</taxon>
        <taxon>Pentapetalae</taxon>
        <taxon>asterids</taxon>
        <taxon>lamiids</taxon>
        <taxon>Lamiales</taxon>
        <taxon>Pedaliaceae</taxon>
        <taxon>Sesamum</taxon>
    </lineage>
</organism>
<feature type="region of interest" description="Disordered" evidence="1">
    <location>
        <begin position="1"/>
        <end position="27"/>
    </location>
</feature>
<gene>
    <name evidence="2" type="ORF">Slati_2221800</name>
</gene>
<name>A0AAW2WW44_9LAMI</name>
<feature type="compositionally biased region" description="Acidic residues" evidence="1">
    <location>
        <begin position="18"/>
        <end position="27"/>
    </location>
</feature>
<dbReference type="AlphaFoldDB" id="A0AAW2WW44"/>
<feature type="compositionally biased region" description="Low complexity" evidence="1">
    <location>
        <begin position="1"/>
        <end position="15"/>
    </location>
</feature>
<comment type="caution">
    <text evidence="2">The sequence shown here is derived from an EMBL/GenBank/DDBJ whole genome shotgun (WGS) entry which is preliminary data.</text>
</comment>
<sequence length="64" mass="6958">MASELSSTVSQSSVTNMDEFEGLEVTEFDPNTLQELLYEPGEGEELQSGAAFMQPKEVDGQISV</sequence>
<protein>
    <submittedName>
        <fullName evidence="2">Uncharacterized protein</fullName>
    </submittedName>
</protein>
<evidence type="ECO:0000256" key="1">
    <source>
        <dbReference type="SAM" id="MobiDB-lite"/>
    </source>
</evidence>